<dbReference type="Gene3D" id="3.40.30.10">
    <property type="entry name" value="Glutaredoxin"/>
    <property type="match status" value="1"/>
</dbReference>
<gene>
    <name evidence="2" type="ORF">Mal33_26440</name>
</gene>
<dbReference type="GO" id="GO:0005975">
    <property type="term" value="P:carbohydrate metabolic process"/>
    <property type="evidence" value="ECO:0007669"/>
    <property type="project" value="InterPro"/>
</dbReference>
<dbReference type="PANTHER" id="PTHR42899">
    <property type="entry name" value="SPERMATOGENESIS-ASSOCIATED PROTEIN 20"/>
    <property type="match status" value="1"/>
</dbReference>
<dbReference type="InterPro" id="IPR036249">
    <property type="entry name" value="Thioredoxin-like_sf"/>
</dbReference>
<reference evidence="2 3" key="1">
    <citation type="submission" date="2019-02" db="EMBL/GenBank/DDBJ databases">
        <title>Deep-cultivation of Planctomycetes and their phenomic and genomic characterization uncovers novel biology.</title>
        <authorList>
            <person name="Wiegand S."/>
            <person name="Jogler M."/>
            <person name="Boedeker C."/>
            <person name="Pinto D."/>
            <person name="Vollmers J."/>
            <person name="Rivas-Marin E."/>
            <person name="Kohn T."/>
            <person name="Peeters S.H."/>
            <person name="Heuer A."/>
            <person name="Rast P."/>
            <person name="Oberbeckmann S."/>
            <person name="Bunk B."/>
            <person name="Jeske O."/>
            <person name="Meyerdierks A."/>
            <person name="Storesund J.E."/>
            <person name="Kallscheuer N."/>
            <person name="Luecker S."/>
            <person name="Lage O.M."/>
            <person name="Pohl T."/>
            <person name="Merkel B.J."/>
            <person name="Hornburger P."/>
            <person name="Mueller R.-W."/>
            <person name="Bruemmer F."/>
            <person name="Labrenz M."/>
            <person name="Spormann A.M."/>
            <person name="Op den Camp H."/>
            <person name="Overmann J."/>
            <person name="Amann R."/>
            <person name="Jetten M.S.M."/>
            <person name="Mascher T."/>
            <person name="Medema M.H."/>
            <person name="Devos D.P."/>
            <person name="Kaster A.-K."/>
            <person name="Ovreas L."/>
            <person name="Rohde M."/>
            <person name="Galperin M.Y."/>
            <person name="Jogler C."/>
        </authorList>
    </citation>
    <scope>NUCLEOTIDE SEQUENCE [LARGE SCALE GENOMIC DNA]</scope>
    <source>
        <strain evidence="2 3">Mal33</strain>
    </source>
</reference>
<protein>
    <submittedName>
        <fullName evidence="2">Glycosyl hydrolase family 76</fullName>
    </submittedName>
</protein>
<keyword evidence="3" id="KW-1185">Reference proteome</keyword>
<dbReference type="AlphaFoldDB" id="A0A518IU83"/>
<dbReference type="InterPro" id="IPR004879">
    <property type="entry name" value="Ssp411-like_TRX"/>
</dbReference>
<evidence type="ECO:0000259" key="1">
    <source>
        <dbReference type="Pfam" id="PF03190"/>
    </source>
</evidence>
<dbReference type="SUPFAM" id="SSF52833">
    <property type="entry name" value="Thioredoxin-like"/>
    <property type="match status" value="1"/>
</dbReference>
<dbReference type="Gene3D" id="1.50.10.20">
    <property type="match status" value="1"/>
</dbReference>
<dbReference type="PANTHER" id="PTHR42899:SF1">
    <property type="entry name" value="SPERMATOGENESIS-ASSOCIATED PROTEIN 20"/>
    <property type="match status" value="1"/>
</dbReference>
<dbReference type="PIRSF" id="PIRSF006402">
    <property type="entry name" value="UCP006402_thioredoxin"/>
    <property type="match status" value="1"/>
</dbReference>
<dbReference type="Proteomes" id="UP000316770">
    <property type="component" value="Chromosome"/>
</dbReference>
<dbReference type="Pfam" id="PF03190">
    <property type="entry name" value="Thioredox_DsbH"/>
    <property type="match status" value="1"/>
</dbReference>
<organism evidence="2 3">
    <name type="scientific">Rosistilla oblonga</name>
    <dbReference type="NCBI Taxonomy" id="2527990"/>
    <lineage>
        <taxon>Bacteria</taxon>
        <taxon>Pseudomonadati</taxon>
        <taxon>Planctomycetota</taxon>
        <taxon>Planctomycetia</taxon>
        <taxon>Pirellulales</taxon>
        <taxon>Pirellulaceae</taxon>
        <taxon>Rosistilla</taxon>
    </lineage>
</organism>
<dbReference type="GO" id="GO:0016787">
    <property type="term" value="F:hydrolase activity"/>
    <property type="evidence" value="ECO:0007669"/>
    <property type="project" value="UniProtKB-KW"/>
</dbReference>
<feature type="domain" description="Spermatogenesis-associated protein 20-like TRX" evidence="1">
    <location>
        <begin position="2"/>
        <end position="164"/>
    </location>
</feature>
<dbReference type="SUPFAM" id="SSF48208">
    <property type="entry name" value="Six-hairpin glycosidases"/>
    <property type="match status" value="1"/>
</dbReference>
<proteinExistence type="predicted"/>
<name>A0A518IU83_9BACT</name>
<keyword evidence="2" id="KW-0378">Hydrolase</keyword>
<dbReference type="CDD" id="cd02955">
    <property type="entry name" value="SSP411"/>
    <property type="match status" value="1"/>
</dbReference>
<evidence type="ECO:0000313" key="2">
    <source>
        <dbReference type="EMBL" id="QDV56651.1"/>
    </source>
</evidence>
<dbReference type="InterPro" id="IPR024705">
    <property type="entry name" value="Ssp411"/>
</dbReference>
<dbReference type="EMBL" id="CP036318">
    <property type="protein sequence ID" value="QDV56651.1"/>
    <property type="molecule type" value="Genomic_DNA"/>
</dbReference>
<dbReference type="InterPro" id="IPR008928">
    <property type="entry name" value="6-hairpin_glycosidase_sf"/>
</dbReference>
<evidence type="ECO:0000313" key="3">
    <source>
        <dbReference type="Proteomes" id="UP000316770"/>
    </source>
</evidence>
<accession>A0A518IU83</accession>
<sequence length="688" mass="76993">MTNRLAQSNSPYLLQHQDNPVDWYPWGEEALQRAKDEHKPIFLSIGYAACHWCHVMEHESFEQPRIAELLNDRFVCIKVDREERPDIDQIYMHAVQAMTGQGGWPMSMFLTPEGKPFYGGTYFPPTSRSGMPGFDTIVNAVADAWENKQSDVLCQADQMTNHLQESLQPQPDGKPELFSRWIAAACKAKAETFDAQNGGFGSRPKFPHPMDLELMLRHWHATGEDRWLNIVTVTLSKMADGGIYDHLGGGFARYSVDERWLVPHFEKMLYDNALLAGIYLRGYQATGNQRFAQVARESLEYLIRDMLDPCGAIHCTEDADSEGEEGKYYVWTPDEVVKVLGEARGERFCQIYDITRDGNFEGKNILNLRRPLELIASSQGLDYETLRSELAEDRQRLLEVRESRVRPGRDDKVLVSWNALAIDALALASGVLGDARMLEVAQGAAEFIWTQMRTDKGRLLHAYRQGTSHLDAYVDDYATLITALVSLFEADGDSKWLARASELADQMLDHFSDTTAGGFFYTADDHESLILRTKDYHDNSVPSGNGEAAYALIRLARLTGNERFEAAANLTLRSAVTVMTEQSMAASRLLIALDICLNPTQQFVLVDPSAESLSKLKSAYFQAYRPRAVLAAEVATGSEPSRDLTIENLFRGKTAVDGDPTLYQCESFTCKEPATGTAAILDALGSKN</sequence>
<dbReference type="RefSeq" id="WP_145285344.1">
    <property type="nucleotide sequence ID" value="NZ_CP036318.1"/>
</dbReference>